<dbReference type="AlphaFoldDB" id="A0A6M8SPT2"/>
<dbReference type="KEGG" id="dee:HQN60_12565"/>
<evidence type="ECO:0000313" key="1">
    <source>
        <dbReference type="EMBL" id="QKJ65246.1"/>
    </source>
</evidence>
<name>A0A6M8SPT2_9NEIS</name>
<keyword evidence="2" id="KW-1185">Reference proteome</keyword>
<organism evidence="1 2">
    <name type="scientific">Deefgea piscis</name>
    <dbReference type="NCBI Taxonomy" id="2739061"/>
    <lineage>
        <taxon>Bacteria</taxon>
        <taxon>Pseudomonadati</taxon>
        <taxon>Pseudomonadota</taxon>
        <taxon>Betaproteobacteria</taxon>
        <taxon>Neisseriales</taxon>
        <taxon>Chitinibacteraceae</taxon>
        <taxon>Deefgea</taxon>
    </lineage>
</organism>
<proteinExistence type="predicted"/>
<reference evidence="1 2" key="1">
    <citation type="submission" date="2020-05" db="EMBL/GenBank/DDBJ databases">
        <title>Complete genome sequence of Deefgea sp. D17.</title>
        <authorList>
            <person name="Bae J.-W."/>
            <person name="Han J.E."/>
        </authorList>
    </citation>
    <scope>NUCLEOTIDE SEQUENCE [LARGE SCALE GENOMIC DNA]</scope>
    <source>
        <strain evidence="1 2">D17</strain>
    </source>
</reference>
<accession>A0A6M8SPT2</accession>
<dbReference type="Proteomes" id="UP000504844">
    <property type="component" value="Chromosome"/>
</dbReference>
<protein>
    <submittedName>
        <fullName evidence="1">Uncharacterized protein</fullName>
    </submittedName>
</protein>
<dbReference type="EMBL" id="CP054143">
    <property type="protein sequence ID" value="QKJ65246.1"/>
    <property type="molecule type" value="Genomic_DNA"/>
</dbReference>
<dbReference type="RefSeq" id="WP_173531756.1">
    <property type="nucleotide sequence ID" value="NZ_CP054143.1"/>
</dbReference>
<gene>
    <name evidence="1" type="ORF">HQN60_12565</name>
</gene>
<sequence length="68" mass="7141">MSNIAKNSQKSNLREAMPVTTAFIDALRAAFGADAINPSIKSGINGQPTFYASENGIEVGTKAKKVQA</sequence>
<evidence type="ECO:0000313" key="2">
    <source>
        <dbReference type="Proteomes" id="UP000504844"/>
    </source>
</evidence>